<dbReference type="Proteomes" id="UP000075515">
    <property type="component" value="Unassembled WGS sequence"/>
</dbReference>
<gene>
    <name evidence="2" type="ORF">BE18_29235</name>
</gene>
<reference evidence="2 3" key="1">
    <citation type="submission" date="2014-02" db="EMBL/GenBank/DDBJ databases">
        <title>The small core and large imbalanced accessory genome model reveals a collaborative survival strategy of Sorangium cellulosum strains in nature.</title>
        <authorList>
            <person name="Han K."/>
            <person name="Peng R."/>
            <person name="Blom J."/>
            <person name="Li Y.-Z."/>
        </authorList>
    </citation>
    <scope>NUCLEOTIDE SEQUENCE [LARGE SCALE GENOMIC DNA]</scope>
    <source>
        <strain evidence="2 3">So0149</strain>
    </source>
</reference>
<evidence type="ECO:0000256" key="1">
    <source>
        <dbReference type="ARBA" id="ARBA00005651"/>
    </source>
</evidence>
<proteinExistence type="inferred from homology"/>
<dbReference type="InterPro" id="IPR005368">
    <property type="entry name" value="UPF0175"/>
</dbReference>
<accession>A0A150SV98</accession>
<comment type="similarity">
    <text evidence="1">Belongs to the UPF0175 family.</text>
</comment>
<organism evidence="2 3">
    <name type="scientific">Sorangium cellulosum</name>
    <name type="common">Polyangium cellulosum</name>
    <dbReference type="NCBI Taxonomy" id="56"/>
    <lineage>
        <taxon>Bacteria</taxon>
        <taxon>Pseudomonadati</taxon>
        <taxon>Myxococcota</taxon>
        <taxon>Polyangia</taxon>
        <taxon>Polyangiales</taxon>
        <taxon>Polyangiaceae</taxon>
        <taxon>Sorangium</taxon>
    </lineage>
</organism>
<evidence type="ECO:0000313" key="3">
    <source>
        <dbReference type="Proteomes" id="UP000075515"/>
    </source>
</evidence>
<protein>
    <submittedName>
        <fullName evidence="2">Uncharacterized protein</fullName>
    </submittedName>
</protein>
<evidence type="ECO:0000313" key="2">
    <source>
        <dbReference type="EMBL" id="KYF80304.1"/>
    </source>
</evidence>
<dbReference type="InterPro" id="IPR052264">
    <property type="entry name" value="UPF0175_domain"/>
</dbReference>
<name>A0A150SV98_SORCE</name>
<comment type="caution">
    <text evidence="2">The sequence shown here is derived from an EMBL/GenBank/DDBJ whole genome shotgun (WGS) entry which is preliminary data.</text>
</comment>
<dbReference type="PANTHER" id="PTHR37525">
    <property type="entry name" value="UPF0175 PROTEIN SSL1255"/>
    <property type="match status" value="1"/>
</dbReference>
<sequence>MLTRPLSIACHVTMPARQPGAPLYHRGAGRRLRASLDTGHLRRYLRGMTIVALTVPDDLCAALQVPAERLASEIAFAAAVRLYEEGRVSLAKAAEIACVERFRFAARLAEAGISTAAFDPADVDAAKTAAR</sequence>
<dbReference type="PANTHER" id="PTHR37525:SF1">
    <property type="entry name" value="UPF0175 PROTEIN SSL1255"/>
    <property type="match status" value="1"/>
</dbReference>
<dbReference type="AlphaFoldDB" id="A0A150SV98"/>
<dbReference type="Pfam" id="PF03683">
    <property type="entry name" value="UPF0175"/>
    <property type="match status" value="1"/>
</dbReference>
<dbReference type="EMBL" id="JEMC01003568">
    <property type="protein sequence ID" value="KYF80304.1"/>
    <property type="molecule type" value="Genomic_DNA"/>
</dbReference>